<protein>
    <submittedName>
        <fullName evidence="3">PadR family transcriptional regulator</fullName>
    </submittedName>
</protein>
<dbReference type="Gene3D" id="6.10.140.190">
    <property type="match status" value="1"/>
</dbReference>
<dbReference type="Gene3D" id="1.10.10.10">
    <property type="entry name" value="Winged helix-like DNA-binding domain superfamily/Winged helix DNA-binding domain"/>
    <property type="match status" value="1"/>
</dbReference>
<keyword evidence="4" id="KW-1185">Reference proteome</keyword>
<dbReference type="Pfam" id="PF10400">
    <property type="entry name" value="Vir_act_alpha_C"/>
    <property type="match status" value="1"/>
</dbReference>
<accession>A0A967B019</accession>
<dbReference type="AlphaFoldDB" id="A0A967B019"/>
<dbReference type="InterPro" id="IPR036390">
    <property type="entry name" value="WH_DNA-bd_sf"/>
</dbReference>
<reference evidence="3" key="1">
    <citation type="submission" date="2020-03" db="EMBL/GenBank/DDBJ databases">
        <title>Draft sequencing of Calidifontibacter sp. DB0510.</title>
        <authorList>
            <person name="Kim D.-U."/>
        </authorList>
    </citation>
    <scope>NUCLEOTIDE SEQUENCE</scope>
    <source>
        <strain evidence="3">DB0510</strain>
    </source>
</reference>
<feature type="domain" description="Transcription regulator PadR C-terminal" evidence="2">
    <location>
        <begin position="96"/>
        <end position="182"/>
    </location>
</feature>
<evidence type="ECO:0000259" key="1">
    <source>
        <dbReference type="Pfam" id="PF03551"/>
    </source>
</evidence>
<dbReference type="InterPro" id="IPR005149">
    <property type="entry name" value="Tscrpt_reg_PadR_N"/>
</dbReference>
<dbReference type="SUPFAM" id="SSF46785">
    <property type="entry name" value="Winged helix' DNA-binding domain"/>
    <property type="match status" value="1"/>
</dbReference>
<dbReference type="InterPro" id="IPR036388">
    <property type="entry name" value="WH-like_DNA-bd_sf"/>
</dbReference>
<evidence type="ECO:0000313" key="4">
    <source>
        <dbReference type="Proteomes" id="UP000744769"/>
    </source>
</evidence>
<dbReference type="EMBL" id="JAAOIV010000007">
    <property type="protein sequence ID" value="NHN56279.1"/>
    <property type="molecule type" value="Genomic_DNA"/>
</dbReference>
<dbReference type="Pfam" id="PF03551">
    <property type="entry name" value="PadR"/>
    <property type="match status" value="1"/>
</dbReference>
<sequence>MSTPTVRFVLLALLGREPATGQELAQRLRDPVGFFWSAPHSQIYPQLAALVTDGLVRFDVESAGAIRPRKRYRLTPKGRRELRRWLASTPDRQPPRDEVMVRAYAVSLADRSRATRLYAELAARAEARIGEYESLEAQLRADHGVAVEDPSYPAFGNWSVLQAGLLAERARVQWCHWMVGRLTDDH</sequence>
<evidence type="ECO:0000313" key="3">
    <source>
        <dbReference type="EMBL" id="NHN56279.1"/>
    </source>
</evidence>
<comment type="caution">
    <text evidence="3">The sequence shown here is derived from an EMBL/GenBank/DDBJ whole genome shotgun (WGS) entry which is preliminary data.</text>
</comment>
<dbReference type="PANTHER" id="PTHR43252">
    <property type="entry name" value="TRANSCRIPTIONAL REGULATOR YQJI"/>
    <property type="match status" value="1"/>
</dbReference>
<evidence type="ECO:0000259" key="2">
    <source>
        <dbReference type="Pfam" id="PF10400"/>
    </source>
</evidence>
<dbReference type="RefSeq" id="WP_166196879.1">
    <property type="nucleotide sequence ID" value="NZ_JAAOIV010000007.1"/>
</dbReference>
<proteinExistence type="predicted"/>
<dbReference type="PANTHER" id="PTHR43252:SF4">
    <property type="entry name" value="TRANSCRIPTIONAL REGULATORY PROTEIN"/>
    <property type="match status" value="1"/>
</dbReference>
<feature type="domain" description="Transcription regulator PadR N-terminal" evidence="1">
    <location>
        <begin position="10"/>
        <end position="83"/>
    </location>
</feature>
<gene>
    <name evidence="3" type="ORF">G9U51_10880</name>
</gene>
<name>A0A967B019_9MICO</name>
<dbReference type="Proteomes" id="UP000744769">
    <property type="component" value="Unassembled WGS sequence"/>
</dbReference>
<dbReference type="InterPro" id="IPR018309">
    <property type="entry name" value="Tscrpt_reg_PadR_C"/>
</dbReference>
<organism evidence="3 4">
    <name type="scientific">Metallococcus carri</name>
    <dbReference type="NCBI Taxonomy" id="1656884"/>
    <lineage>
        <taxon>Bacteria</taxon>
        <taxon>Bacillati</taxon>
        <taxon>Actinomycetota</taxon>
        <taxon>Actinomycetes</taxon>
        <taxon>Micrococcales</taxon>
        <taxon>Dermacoccaceae</taxon>
        <taxon>Metallococcus</taxon>
    </lineage>
</organism>